<dbReference type="PROSITE" id="PS51687">
    <property type="entry name" value="SAM_MT_RNA_M5U"/>
    <property type="match status" value="1"/>
</dbReference>
<organism evidence="10 11">
    <name type="scientific">Aliidiomarina minuta</name>
    <dbReference type="NCBI Taxonomy" id="880057"/>
    <lineage>
        <taxon>Bacteria</taxon>
        <taxon>Pseudomonadati</taxon>
        <taxon>Pseudomonadota</taxon>
        <taxon>Gammaproteobacteria</taxon>
        <taxon>Alteromonadales</taxon>
        <taxon>Idiomarinaceae</taxon>
        <taxon>Aliidiomarina</taxon>
    </lineage>
</organism>
<dbReference type="NCBIfam" id="TIGR02143">
    <property type="entry name" value="trmA_only"/>
    <property type="match status" value="1"/>
</dbReference>
<proteinExistence type="inferred from homology"/>
<comment type="similarity">
    <text evidence="7">Belongs to the class I-like SAM-binding methyltransferase superfamily. RNA M5U methyltransferase family. TrmA subfamily.</text>
</comment>
<evidence type="ECO:0000313" key="11">
    <source>
        <dbReference type="Proteomes" id="UP000288293"/>
    </source>
</evidence>
<dbReference type="PROSITE" id="PS01230">
    <property type="entry name" value="TRMA_1"/>
    <property type="match status" value="1"/>
</dbReference>
<comment type="catalytic activity">
    <reaction evidence="5 7">
        <text>uridine(341) in tmRNA + S-adenosyl-L-methionine = 5-methyluridine(341) in tmRNA + S-adenosyl-L-homocysteine + H(+)</text>
        <dbReference type="Rhea" id="RHEA:43612"/>
        <dbReference type="Rhea" id="RHEA-COMP:10630"/>
        <dbReference type="Rhea" id="RHEA-COMP:10631"/>
        <dbReference type="ChEBI" id="CHEBI:15378"/>
        <dbReference type="ChEBI" id="CHEBI:57856"/>
        <dbReference type="ChEBI" id="CHEBI:59789"/>
        <dbReference type="ChEBI" id="CHEBI:65315"/>
        <dbReference type="ChEBI" id="CHEBI:74447"/>
    </reaction>
</comment>
<feature type="active site" description="Proton acceptor" evidence="7">
    <location>
        <position position="357"/>
    </location>
</feature>
<feature type="active site" description="Nucleophile" evidence="7 8">
    <location>
        <position position="323"/>
    </location>
</feature>
<name>A0A432W433_9GAMM</name>
<evidence type="ECO:0000256" key="5">
    <source>
        <dbReference type="ARBA" id="ARBA00051255"/>
    </source>
</evidence>
<dbReference type="Proteomes" id="UP000288293">
    <property type="component" value="Unassembled WGS sequence"/>
</dbReference>
<feature type="binding site" evidence="7 8">
    <location>
        <position position="298"/>
    </location>
    <ligand>
        <name>S-adenosyl-L-methionine</name>
        <dbReference type="ChEBI" id="CHEBI:59789"/>
    </ligand>
</feature>
<dbReference type="SUPFAM" id="SSF53335">
    <property type="entry name" value="S-adenosyl-L-methionine-dependent methyltransferases"/>
    <property type="match status" value="1"/>
</dbReference>
<evidence type="ECO:0000313" key="10">
    <source>
        <dbReference type="EMBL" id="RUO24110.1"/>
    </source>
</evidence>
<evidence type="ECO:0000256" key="8">
    <source>
        <dbReference type="PROSITE-ProRule" id="PRU01024"/>
    </source>
</evidence>
<dbReference type="FunFam" id="2.40.50.1070:FF:000001">
    <property type="entry name" value="tRNA/tmRNA (uracil-C(5))-methyltransferase"/>
    <property type="match status" value="1"/>
</dbReference>
<keyword evidence="3 7" id="KW-0949">S-adenosyl-L-methionine</keyword>
<evidence type="ECO:0000256" key="2">
    <source>
        <dbReference type="ARBA" id="ARBA00022679"/>
    </source>
</evidence>
<dbReference type="InterPro" id="IPR029063">
    <property type="entry name" value="SAM-dependent_MTases_sf"/>
</dbReference>
<dbReference type="AlphaFoldDB" id="A0A432W433"/>
<dbReference type="PANTHER" id="PTHR47790">
    <property type="entry name" value="TRNA/TMRNA (URACIL-C(5))-METHYLTRANSFERASE"/>
    <property type="match status" value="1"/>
</dbReference>
<feature type="binding site" evidence="7">
    <location>
        <position position="222"/>
    </location>
    <ligand>
        <name>S-adenosyl-L-methionine</name>
        <dbReference type="ChEBI" id="CHEBI:59789"/>
    </ligand>
</feature>
<dbReference type="RefSeq" id="WP_126804529.1">
    <property type="nucleotide sequence ID" value="NZ_PIPL01000003.1"/>
</dbReference>
<evidence type="ECO:0000256" key="3">
    <source>
        <dbReference type="ARBA" id="ARBA00022691"/>
    </source>
</evidence>
<feature type="binding site" evidence="7 8">
    <location>
        <position position="189"/>
    </location>
    <ligand>
        <name>S-adenosyl-L-methionine</name>
        <dbReference type="ChEBI" id="CHEBI:59789"/>
    </ligand>
</feature>
<dbReference type="HAMAP" id="MF_01011">
    <property type="entry name" value="RNA_methyltr_TrmA"/>
    <property type="match status" value="1"/>
</dbReference>
<dbReference type="CDD" id="cd02440">
    <property type="entry name" value="AdoMet_MTases"/>
    <property type="match status" value="1"/>
</dbReference>
<comment type="function">
    <text evidence="7">Dual-specificity methyltransferase that catalyzes the formation of 5-methyluridine at position 54 (m5U54) in all tRNAs, and that of position 341 (m5U341) in tmRNA (transfer-mRNA).</text>
</comment>
<keyword evidence="11" id="KW-1185">Reference proteome</keyword>
<gene>
    <name evidence="7" type="primary">trmA</name>
    <name evidence="10" type="ORF">CWE09_13285</name>
</gene>
<dbReference type="GO" id="GO:0005829">
    <property type="term" value="C:cytosol"/>
    <property type="evidence" value="ECO:0007669"/>
    <property type="project" value="TreeGrafter"/>
</dbReference>
<keyword evidence="1 7" id="KW-0489">Methyltransferase</keyword>
<dbReference type="EC" id="2.1.1.35" evidence="7"/>
<evidence type="ECO:0000256" key="7">
    <source>
        <dbReference type="HAMAP-Rule" id="MF_01011"/>
    </source>
</evidence>
<dbReference type="FunFam" id="3.40.50.150:FF:000012">
    <property type="entry name" value="tRNA/tmRNA (uracil-C(5))-methyltransferase"/>
    <property type="match status" value="1"/>
</dbReference>
<feature type="binding site" evidence="7 8">
    <location>
        <position position="217"/>
    </location>
    <ligand>
        <name>S-adenosyl-L-methionine</name>
        <dbReference type="ChEBI" id="CHEBI:59789"/>
    </ligand>
</feature>
<evidence type="ECO:0000256" key="1">
    <source>
        <dbReference type="ARBA" id="ARBA00022603"/>
    </source>
</evidence>
<dbReference type="Pfam" id="PF05958">
    <property type="entry name" value="tRNA_U5-meth_tr"/>
    <property type="match status" value="1"/>
</dbReference>
<dbReference type="GO" id="GO:0030488">
    <property type="term" value="P:tRNA methylation"/>
    <property type="evidence" value="ECO:0007669"/>
    <property type="project" value="UniProtKB-UniRule"/>
</dbReference>
<dbReference type="InterPro" id="IPR011869">
    <property type="entry name" value="TrmA_MeTrfase"/>
</dbReference>
<reference evidence="10 11" key="1">
    <citation type="journal article" date="2011" name="Front. Microbiol.">
        <title>Genomic signatures of strain selection and enhancement in Bacillus atrophaeus var. globigii, a historical biowarfare simulant.</title>
        <authorList>
            <person name="Gibbons H.S."/>
            <person name="Broomall S.M."/>
            <person name="McNew L.A."/>
            <person name="Daligault H."/>
            <person name="Chapman C."/>
            <person name="Bruce D."/>
            <person name="Karavis M."/>
            <person name="Krepps M."/>
            <person name="McGregor P.A."/>
            <person name="Hong C."/>
            <person name="Park K.H."/>
            <person name="Akmal A."/>
            <person name="Feldman A."/>
            <person name="Lin J.S."/>
            <person name="Chang W.E."/>
            <person name="Higgs B.W."/>
            <person name="Demirev P."/>
            <person name="Lindquist J."/>
            <person name="Liem A."/>
            <person name="Fochler E."/>
            <person name="Read T.D."/>
            <person name="Tapia R."/>
            <person name="Johnson S."/>
            <person name="Bishop-Lilly K.A."/>
            <person name="Detter C."/>
            <person name="Han C."/>
            <person name="Sozhamannan S."/>
            <person name="Rosenzweig C.N."/>
            <person name="Skowronski E.W."/>
        </authorList>
    </citation>
    <scope>NUCLEOTIDE SEQUENCE [LARGE SCALE GENOMIC DNA]</scope>
    <source>
        <strain evidence="10 11">MLST1</strain>
    </source>
</reference>
<feature type="binding site" evidence="7 8">
    <location>
        <position position="238"/>
    </location>
    <ligand>
        <name>S-adenosyl-L-methionine</name>
        <dbReference type="ChEBI" id="CHEBI:59789"/>
    </ligand>
</feature>
<keyword evidence="4 7" id="KW-0819">tRNA processing</keyword>
<dbReference type="InterPro" id="IPR030390">
    <property type="entry name" value="MeTrfase_TrmA_AS"/>
</dbReference>
<dbReference type="Gene3D" id="2.40.50.1070">
    <property type="match status" value="1"/>
</dbReference>
<sequence>MADSDTTQASYDEQLADKVNALQQKLAPFNPPALDVYPSPPMHYRMRAEFRVWHEGDDLYYIMFDKNTHDKYRVDQLPAANQLINQLMPALLEYLKPRETLRRKLFQVDFLTTTTDEVVISLLYHRQLDESWKTEAEKLRHALGDYANINLIGRARKQKEVLGSDTLVERIQVNQRNYEFEQVENSFTQPNAYTNKRMLHWAHTLTLGSQGDLLELYCGNGNFSLPLAENFNRVLATEISKSSVNSANNNIARNKIENVTVVRLAAEEVTQAINGEREFRRLQGIDLTGYDCQTVLVDPPRAGLDDDTLQMVSQYRYILYISCNPDTLARNLEVLSQTHDVERAALFDQFPFTEHTEAGVYLRRKT</sequence>
<dbReference type="GO" id="GO:0019843">
    <property type="term" value="F:rRNA binding"/>
    <property type="evidence" value="ECO:0007669"/>
    <property type="project" value="TreeGrafter"/>
</dbReference>
<evidence type="ECO:0000256" key="6">
    <source>
        <dbReference type="ARBA" id="ARBA00052788"/>
    </source>
</evidence>
<accession>A0A432W433</accession>
<dbReference type="OrthoDB" id="9804590at2"/>
<keyword evidence="2 7" id="KW-0808">Transferase</keyword>
<evidence type="ECO:0000256" key="9">
    <source>
        <dbReference type="PROSITE-ProRule" id="PRU10015"/>
    </source>
</evidence>
<dbReference type="Gene3D" id="3.40.50.150">
    <property type="entry name" value="Vaccinia Virus protein VP39"/>
    <property type="match status" value="1"/>
</dbReference>
<dbReference type="GO" id="GO:0030697">
    <property type="term" value="F:tRNA (uracil(54)-C5)-methyltransferase activity, S-adenosyl methionine-dependent"/>
    <property type="evidence" value="ECO:0007669"/>
    <property type="project" value="UniProtKB-UniRule"/>
</dbReference>
<dbReference type="EMBL" id="PIPL01000003">
    <property type="protein sequence ID" value="RUO24110.1"/>
    <property type="molecule type" value="Genomic_DNA"/>
</dbReference>
<dbReference type="InterPro" id="IPR010280">
    <property type="entry name" value="U5_MeTrfase_fam"/>
</dbReference>
<dbReference type="PANTHER" id="PTHR47790:SF2">
    <property type="entry name" value="TRNA_TMRNA (URACIL-C(5))-METHYLTRANSFERASE"/>
    <property type="match status" value="1"/>
</dbReference>
<comment type="caution">
    <text evidence="10">The sequence shown here is derived from an EMBL/GenBank/DDBJ whole genome shotgun (WGS) entry which is preliminary data.</text>
</comment>
<evidence type="ECO:0000256" key="4">
    <source>
        <dbReference type="ARBA" id="ARBA00022694"/>
    </source>
</evidence>
<protein>
    <recommendedName>
        <fullName evidence="7">tRNA/tmRNA (uracil-C(5))-methyltransferase</fullName>
        <ecNumber evidence="7">2.1.1.35</ecNumber>
    </recommendedName>
    <alternativeName>
        <fullName evidence="7">tRNA (uracil(54)-C(5))-methyltransferase</fullName>
    </alternativeName>
    <alternativeName>
        <fullName evidence="7">tRNA(m5U54)-methyltransferase</fullName>
        <shortName evidence="7">RUMT</shortName>
    </alternativeName>
    <alternativeName>
        <fullName evidence="7">tmRNA (uracil(341)-C(5))-methyltransferase</fullName>
    </alternativeName>
</protein>
<feature type="active site" evidence="9">
    <location>
        <position position="323"/>
    </location>
</feature>
<comment type="catalytic activity">
    <reaction evidence="6 7">
        <text>uridine(54) in tRNA + S-adenosyl-L-methionine = 5-methyluridine(54) in tRNA + S-adenosyl-L-homocysteine + H(+)</text>
        <dbReference type="Rhea" id="RHEA:42712"/>
        <dbReference type="Rhea" id="RHEA-COMP:10167"/>
        <dbReference type="Rhea" id="RHEA-COMP:10193"/>
        <dbReference type="ChEBI" id="CHEBI:15378"/>
        <dbReference type="ChEBI" id="CHEBI:57856"/>
        <dbReference type="ChEBI" id="CHEBI:59789"/>
        <dbReference type="ChEBI" id="CHEBI:65315"/>
        <dbReference type="ChEBI" id="CHEBI:74447"/>
        <dbReference type="EC" id="2.1.1.35"/>
    </reaction>
</comment>
<dbReference type="GO" id="GO:0000049">
    <property type="term" value="F:tRNA binding"/>
    <property type="evidence" value="ECO:0007669"/>
    <property type="project" value="TreeGrafter"/>
</dbReference>